<evidence type="ECO:0000256" key="1">
    <source>
        <dbReference type="SAM" id="MobiDB-lite"/>
    </source>
</evidence>
<dbReference type="OrthoDB" id="3913483at2759"/>
<feature type="region of interest" description="Disordered" evidence="1">
    <location>
        <begin position="1"/>
        <end position="99"/>
    </location>
</feature>
<proteinExistence type="predicted"/>
<feature type="compositionally biased region" description="Basic and acidic residues" evidence="1">
    <location>
        <begin position="1"/>
        <end position="13"/>
    </location>
</feature>
<dbReference type="AlphaFoldDB" id="A0A6A6SAJ7"/>
<protein>
    <submittedName>
        <fullName evidence="2">Uncharacterized protein</fullName>
    </submittedName>
</protein>
<organism evidence="2 3">
    <name type="scientific">Massarina eburnea CBS 473.64</name>
    <dbReference type="NCBI Taxonomy" id="1395130"/>
    <lineage>
        <taxon>Eukaryota</taxon>
        <taxon>Fungi</taxon>
        <taxon>Dikarya</taxon>
        <taxon>Ascomycota</taxon>
        <taxon>Pezizomycotina</taxon>
        <taxon>Dothideomycetes</taxon>
        <taxon>Pleosporomycetidae</taxon>
        <taxon>Pleosporales</taxon>
        <taxon>Massarineae</taxon>
        <taxon>Massarinaceae</taxon>
        <taxon>Massarina</taxon>
    </lineage>
</organism>
<name>A0A6A6SAJ7_9PLEO</name>
<evidence type="ECO:0000313" key="2">
    <source>
        <dbReference type="EMBL" id="KAF2643871.1"/>
    </source>
</evidence>
<evidence type="ECO:0000313" key="3">
    <source>
        <dbReference type="Proteomes" id="UP000799753"/>
    </source>
</evidence>
<keyword evidence="3" id="KW-1185">Reference proteome</keyword>
<gene>
    <name evidence="2" type="ORF">P280DRAFT_466596</name>
</gene>
<accession>A0A6A6SAJ7</accession>
<reference evidence="2" key="1">
    <citation type="journal article" date="2020" name="Stud. Mycol.">
        <title>101 Dothideomycetes genomes: a test case for predicting lifestyles and emergence of pathogens.</title>
        <authorList>
            <person name="Haridas S."/>
            <person name="Albert R."/>
            <person name="Binder M."/>
            <person name="Bloem J."/>
            <person name="Labutti K."/>
            <person name="Salamov A."/>
            <person name="Andreopoulos B."/>
            <person name="Baker S."/>
            <person name="Barry K."/>
            <person name="Bills G."/>
            <person name="Bluhm B."/>
            <person name="Cannon C."/>
            <person name="Castanera R."/>
            <person name="Culley D."/>
            <person name="Daum C."/>
            <person name="Ezra D."/>
            <person name="Gonzalez J."/>
            <person name="Henrissat B."/>
            <person name="Kuo A."/>
            <person name="Liang C."/>
            <person name="Lipzen A."/>
            <person name="Lutzoni F."/>
            <person name="Magnuson J."/>
            <person name="Mondo S."/>
            <person name="Nolan M."/>
            <person name="Ohm R."/>
            <person name="Pangilinan J."/>
            <person name="Park H.-J."/>
            <person name="Ramirez L."/>
            <person name="Alfaro M."/>
            <person name="Sun H."/>
            <person name="Tritt A."/>
            <person name="Yoshinaga Y."/>
            <person name="Zwiers L.-H."/>
            <person name="Turgeon B."/>
            <person name="Goodwin S."/>
            <person name="Spatafora J."/>
            <person name="Crous P."/>
            <person name="Grigoriev I."/>
        </authorList>
    </citation>
    <scope>NUCLEOTIDE SEQUENCE</scope>
    <source>
        <strain evidence="2">CBS 473.64</strain>
    </source>
</reference>
<dbReference type="Proteomes" id="UP000799753">
    <property type="component" value="Unassembled WGS sequence"/>
</dbReference>
<sequence length="99" mass="10097">MPSKAEIIDERKANLPLPDQPPVASDFNSADARTVNVGSGGQAGDLSHSGLGGDTLREPATTDVVGSTGREAKDGLKGIPNDAVTRDAKDKAGLAQTTK</sequence>
<dbReference type="EMBL" id="MU006779">
    <property type="protein sequence ID" value="KAF2643871.1"/>
    <property type="molecule type" value="Genomic_DNA"/>
</dbReference>